<dbReference type="Pfam" id="PF10688">
    <property type="entry name" value="Imp-YgjV"/>
    <property type="match status" value="1"/>
</dbReference>
<comment type="caution">
    <text evidence="2">The sequence shown here is derived from an EMBL/GenBank/DDBJ whole genome shotgun (WGS) entry which is preliminary data.</text>
</comment>
<keyword evidence="1" id="KW-1133">Transmembrane helix</keyword>
<feature type="transmembrane region" description="Helical" evidence="1">
    <location>
        <begin position="96"/>
        <end position="113"/>
    </location>
</feature>
<dbReference type="RefSeq" id="WP_191026067.1">
    <property type="nucleotide sequence ID" value="NZ_JABBXD010000008.1"/>
</dbReference>
<keyword evidence="3" id="KW-1185">Reference proteome</keyword>
<accession>A0ABR8LKZ7</accession>
<dbReference type="Proteomes" id="UP000624419">
    <property type="component" value="Unassembled WGS sequence"/>
</dbReference>
<evidence type="ECO:0000313" key="2">
    <source>
        <dbReference type="EMBL" id="MBD3586876.1"/>
    </source>
</evidence>
<feature type="transmembrane region" description="Helical" evidence="1">
    <location>
        <begin position="69"/>
        <end position="90"/>
    </location>
</feature>
<reference evidence="2 3" key="1">
    <citation type="submission" date="2020-04" db="EMBL/GenBank/DDBJ databases">
        <title>Salinimonas sp. HHU 13199.</title>
        <authorList>
            <person name="Cui X."/>
            <person name="Zhang D."/>
        </authorList>
    </citation>
    <scope>NUCLEOTIDE SEQUENCE [LARGE SCALE GENOMIC DNA]</scope>
    <source>
        <strain evidence="2 3">HHU 13199</strain>
    </source>
</reference>
<protein>
    <submittedName>
        <fullName evidence="2">YgjV family protein</fullName>
    </submittedName>
</protein>
<feature type="transmembrane region" description="Helical" evidence="1">
    <location>
        <begin position="26"/>
        <end position="48"/>
    </location>
</feature>
<organism evidence="2 3">
    <name type="scientific">Salinimonas profundi</name>
    <dbReference type="NCBI Taxonomy" id="2729140"/>
    <lineage>
        <taxon>Bacteria</taxon>
        <taxon>Pseudomonadati</taxon>
        <taxon>Pseudomonadota</taxon>
        <taxon>Gammaproteobacteria</taxon>
        <taxon>Alteromonadales</taxon>
        <taxon>Alteromonadaceae</taxon>
        <taxon>Alteromonas/Salinimonas group</taxon>
        <taxon>Salinimonas</taxon>
    </lineage>
</organism>
<keyword evidence="1" id="KW-0472">Membrane</keyword>
<keyword evidence="1" id="KW-0812">Transmembrane</keyword>
<gene>
    <name evidence="2" type="ORF">HHX48_14110</name>
</gene>
<evidence type="ECO:0000256" key="1">
    <source>
        <dbReference type="SAM" id="Phobius"/>
    </source>
</evidence>
<dbReference type="InterPro" id="IPR019629">
    <property type="entry name" value="Uncharacterised_HI1736/YgjV"/>
</dbReference>
<evidence type="ECO:0000313" key="3">
    <source>
        <dbReference type="Proteomes" id="UP000624419"/>
    </source>
</evidence>
<name>A0ABR8LKZ7_9ALTE</name>
<sequence length="172" mass="19208">MTELLMHSVPVIIAVLSFWSNTERKLLFLNLGLCITIGSLLAVQQAWAGTLVMTVAGLSTTYRLVTNKLLAQSLTVVLIILMSALIGFINMKTGKTGWLEIMPLVTFILYRFGELYCKEAGLRLSMISGSLVFAVYALINQTWGVAVTELLFAISNSWFYLRLWRQARSLPL</sequence>
<proteinExistence type="predicted"/>
<dbReference type="EMBL" id="JABBXD010000008">
    <property type="protein sequence ID" value="MBD3586876.1"/>
    <property type="molecule type" value="Genomic_DNA"/>
</dbReference>